<keyword evidence="8" id="KW-0807">Transducer</keyword>
<proteinExistence type="inferred from homology"/>
<dbReference type="AlphaFoldDB" id="Q16GR7"/>
<dbReference type="GO" id="GO:0004930">
    <property type="term" value="F:G protein-coupled receptor activity"/>
    <property type="evidence" value="ECO:0007669"/>
    <property type="project" value="UniProtKB-KW"/>
</dbReference>
<dbReference type="PaxDb" id="7159-AAEL014290-PA"/>
<keyword evidence="7" id="KW-0325">Glycoprotein</keyword>
<evidence type="ECO:0000313" key="10">
    <source>
        <dbReference type="EMBL" id="EAT33435.1"/>
    </source>
</evidence>
<reference evidence="10" key="1">
    <citation type="submission" date="2005-10" db="EMBL/GenBank/DDBJ databases">
        <authorList>
            <person name="Loftus B.J."/>
            <person name="Nene V.M."/>
            <person name="Hannick L.I."/>
            <person name="Bidwell S."/>
            <person name="Haas B."/>
            <person name="Amedeo P."/>
            <person name="Orvis J."/>
            <person name="Wortman J.R."/>
            <person name="White O.R."/>
            <person name="Salzberg S."/>
            <person name="Shumway M."/>
            <person name="Koo H."/>
            <person name="Zhao Y."/>
            <person name="Holmes M."/>
            <person name="Miller J."/>
            <person name="Schatz M."/>
            <person name="Pop M."/>
            <person name="Pai G."/>
            <person name="Utterback T."/>
            <person name="Rogers Y.-H."/>
            <person name="Kravitz S."/>
            <person name="Fraser C.M."/>
        </authorList>
    </citation>
    <scope>NUCLEOTIDE SEQUENCE</scope>
    <source>
        <strain evidence="10">Liverpool</strain>
    </source>
</reference>
<gene>
    <name evidence="10" type="ORF">AaeL_AAEL014290</name>
</gene>
<dbReference type="PhylomeDB" id="Q16GR7"/>
<dbReference type="VEuPathDB" id="VectorBase:AAEL019667"/>
<organism evidence="10 11">
    <name type="scientific">Aedes aegypti</name>
    <name type="common">Yellowfever mosquito</name>
    <name type="synonym">Culex aegypti</name>
    <dbReference type="NCBI Taxonomy" id="7159"/>
    <lineage>
        <taxon>Eukaryota</taxon>
        <taxon>Metazoa</taxon>
        <taxon>Ecdysozoa</taxon>
        <taxon>Arthropoda</taxon>
        <taxon>Hexapoda</taxon>
        <taxon>Insecta</taxon>
        <taxon>Pterygota</taxon>
        <taxon>Neoptera</taxon>
        <taxon>Endopterygota</taxon>
        <taxon>Diptera</taxon>
        <taxon>Nematocera</taxon>
        <taxon>Culicoidea</taxon>
        <taxon>Culicidae</taxon>
        <taxon>Culicinae</taxon>
        <taxon>Aedini</taxon>
        <taxon>Aedes</taxon>
        <taxon>Stegomyia</taxon>
    </lineage>
</organism>
<dbReference type="GO" id="GO:0005886">
    <property type="term" value="C:plasma membrane"/>
    <property type="evidence" value="ECO:0007669"/>
    <property type="project" value="UniProtKB-SubCell"/>
</dbReference>
<comment type="similarity">
    <text evidence="2">Belongs to the G-protein coupled receptor 3 family.</text>
</comment>
<feature type="domain" description="GPR158/179 extracellular" evidence="9">
    <location>
        <begin position="1"/>
        <end position="68"/>
    </location>
</feature>
<dbReference type="eggNOG" id="KOG4418">
    <property type="taxonomic scope" value="Eukaryota"/>
</dbReference>
<keyword evidence="3" id="KW-1003">Cell membrane</keyword>
<dbReference type="Pfam" id="PF22572">
    <property type="entry name" value="GPR158_179_EC"/>
    <property type="match status" value="1"/>
</dbReference>
<dbReference type="InterPro" id="IPR054714">
    <property type="entry name" value="GPR158_179_extracellular"/>
</dbReference>
<comment type="subcellular location">
    <subcellularLocation>
        <location evidence="1">Cell membrane</location>
        <topology evidence="1">Multi-pass membrane protein</topology>
    </subcellularLocation>
</comment>
<evidence type="ECO:0000313" key="11">
    <source>
        <dbReference type="Proteomes" id="UP000682892"/>
    </source>
</evidence>
<evidence type="ECO:0000259" key="9">
    <source>
        <dbReference type="Pfam" id="PF22572"/>
    </source>
</evidence>
<keyword evidence="5" id="KW-0297">G-protein coupled receptor</keyword>
<dbReference type="PANTHER" id="PTHR32546">
    <property type="entry name" value="G-PROTEIN COUPLED RECEPTOR 158-RELATED"/>
    <property type="match status" value="1"/>
</dbReference>
<name>Q16GR7_AEDAE</name>
<dbReference type="PANTHER" id="PTHR32546:SF29">
    <property type="entry name" value="G-PROTEIN COUPLED RECEPTORS FAMILY 3 PROFILE DOMAIN-CONTAINING PROTEIN"/>
    <property type="match status" value="1"/>
</dbReference>
<evidence type="ECO:0000256" key="7">
    <source>
        <dbReference type="ARBA" id="ARBA00023180"/>
    </source>
</evidence>
<reference evidence="10" key="3">
    <citation type="submission" date="2012-09" db="EMBL/GenBank/DDBJ databases">
        <authorList>
            <consortium name="VectorBase"/>
        </authorList>
    </citation>
    <scope>NUCLEOTIDE SEQUENCE</scope>
    <source>
        <strain evidence="10">Liverpool</strain>
    </source>
</reference>
<dbReference type="EMBL" id="CH478241">
    <property type="protein sequence ID" value="EAT33435.1"/>
    <property type="molecule type" value="Genomic_DNA"/>
</dbReference>
<protein>
    <submittedName>
        <fullName evidence="10">AAEL014290-PA</fullName>
    </submittedName>
</protein>
<feature type="non-terminal residue" evidence="10">
    <location>
        <position position="1"/>
    </location>
</feature>
<dbReference type="HOGENOM" id="CLU_2475239_0_0_1"/>
<keyword evidence="4" id="KW-0732">Signal</keyword>
<evidence type="ECO:0000256" key="3">
    <source>
        <dbReference type="ARBA" id="ARBA00022475"/>
    </source>
</evidence>
<reference evidence="10" key="2">
    <citation type="journal article" date="2007" name="Science">
        <title>Genome sequence of Aedes aegypti, a major arbovirus vector.</title>
        <authorList>
            <person name="Nene V."/>
            <person name="Wortman J.R."/>
            <person name="Lawson D."/>
            <person name="Haas B."/>
            <person name="Kodira C."/>
            <person name="Tu Z.J."/>
            <person name="Loftus B."/>
            <person name="Xi Z."/>
            <person name="Megy K."/>
            <person name="Grabherr M."/>
            <person name="Ren Q."/>
            <person name="Zdobnov E.M."/>
            <person name="Lobo N.F."/>
            <person name="Campbell K.S."/>
            <person name="Brown S.E."/>
            <person name="Bonaldo M.F."/>
            <person name="Zhu J."/>
            <person name="Sinkins S.P."/>
            <person name="Hogenkamp D.G."/>
            <person name="Amedeo P."/>
            <person name="Arensburger P."/>
            <person name="Atkinson P.W."/>
            <person name="Bidwell S."/>
            <person name="Biedler J."/>
            <person name="Birney E."/>
            <person name="Bruggner R.V."/>
            <person name="Costas J."/>
            <person name="Coy M.R."/>
            <person name="Crabtree J."/>
            <person name="Crawford M."/>
            <person name="Debruyn B."/>
            <person name="Decaprio D."/>
            <person name="Eiglmeier K."/>
            <person name="Eisenstadt E."/>
            <person name="El-Dorry H."/>
            <person name="Gelbart W.M."/>
            <person name="Gomes S.L."/>
            <person name="Hammond M."/>
            <person name="Hannick L.I."/>
            <person name="Hogan J.R."/>
            <person name="Holmes M.H."/>
            <person name="Jaffe D."/>
            <person name="Johnston J.S."/>
            <person name="Kennedy R.C."/>
            <person name="Koo H."/>
            <person name="Kravitz S."/>
            <person name="Kriventseva E.V."/>
            <person name="Kulp D."/>
            <person name="Labutti K."/>
            <person name="Lee E."/>
            <person name="Li S."/>
            <person name="Lovin D.D."/>
            <person name="Mao C."/>
            <person name="Mauceli E."/>
            <person name="Menck C.F."/>
            <person name="Miller J.R."/>
            <person name="Montgomery P."/>
            <person name="Mori A."/>
            <person name="Nascimento A.L."/>
            <person name="Naveira H.F."/>
            <person name="Nusbaum C."/>
            <person name="O'leary S."/>
            <person name="Orvis J."/>
            <person name="Pertea M."/>
            <person name="Quesneville H."/>
            <person name="Reidenbach K.R."/>
            <person name="Rogers Y.H."/>
            <person name="Roth C.W."/>
            <person name="Schneider J.R."/>
            <person name="Schatz M."/>
            <person name="Shumway M."/>
            <person name="Stanke M."/>
            <person name="Stinson E.O."/>
            <person name="Tubio J.M."/>
            <person name="Vanzee J.P."/>
            <person name="Verjovski-Almeida S."/>
            <person name="Werner D."/>
            <person name="White O."/>
            <person name="Wyder S."/>
            <person name="Zeng Q."/>
            <person name="Zhao Q."/>
            <person name="Zhao Y."/>
            <person name="Hill C.A."/>
            <person name="Raikhel A.S."/>
            <person name="Soares M.B."/>
            <person name="Knudson D.L."/>
            <person name="Lee N.H."/>
            <person name="Galagan J."/>
            <person name="Salzberg S.L."/>
            <person name="Paulsen I.T."/>
            <person name="Dimopoulos G."/>
            <person name="Collins F.H."/>
            <person name="Birren B."/>
            <person name="Fraser-Liggett C.M."/>
            <person name="Severson D.W."/>
        </authorList>
    </citation>
    <scope>NUCLEOTIDE SEQUENCE [LARGE SCALE GENOMIC DNA]</scope>
    <source>
        <strain evidence="10">Liverpool</strain>
    </source>
</reference>
<keyword evidence="6" id="KW-0675">Receptor</keyword>
<keyword evidence="3" id="KW-0472">Membrane</keyword>
<evidence type="ECO:0000256" key="2">
    <source>
        <dbReference type="ARBA" id="ARBA00007242"/>
    </source>
</evidence>
<sequence>GTSGIDIDLRRVDIDQCPQKSSPSGAPQPLNIFAGTDKCKPRTTECVPIPGLGFRRGSYRCVCRKGYYFPDTSIEQKWFNGTTLEEEYEKLMQ</sequence>
<dbReference type="Proteomes" id="UP000682892">
    <property type="component" value="Unassembled WGS sequence"/>
</dbReference>
<evidence type="ECO:0000256" key="8">
    <source>
        <dbReference type="ARBA" id="ARBA00023224"/>
    </source>
</evidence>
<evidence type="ECO:0000256" key="6">
    <source>
        <dbReference type="ARBA" id="ARBA00023170"/>
    </source>
</evidence>
<dbReference type="InterPro" id="IPR043458">
    <property type="entry name" value="GPR158/179"/>
</dbReference>
<evidence type="ECO:0000256" key="4">
    <source>
        <dbReference type="ARBA" id="ARBA00022729"/>
    </source>
</evidence>
<evidence type="ECO:0000256" key="1">
    <source>
        <dbReference type="ARBA" id="ARBA00004651"/>
    </source>
</evidence>
<dbReference type="STRING" id="7159.Q16GR7"/>
<evidence type="ECO:0000256" key="5">
    <source>
        <dbReference type="ARBA" id="ARBA00023040"/>
    </source>
</evidence>
<accession>Q16GR7</accession>